<dbReference type="Proteomes" id="UP000242188">
    <property type="component" value="Unassembled WGS sequence"/>
</dbReference>
<reference evidence="1 2" key="1">
    <citation type="journal article" date="2017" name="Nat. Ecol. Evol.">
        <title>Scallop genome provides insights into evolution of bilaterian karyotype and development.</title>
        <authorList>
            <person name="Wang S."/>
            <person name="Zhang J."/>
            <person name="Jiao W."/>
            <person name="Li J."/>
            <person name="Xun X."/>
            <person name="Sun Y."/>
            <person name="Guo X."/>
            <person name="Huan P."/>
            <person name="Dong B."/>
            <person name="Zhang L."/>
            <person name="Hu X."/>
            <person name="Sun X."/>
            <person name="Wang J."/>
            <person name="Zhao C."/>
            <person name="Wang Y."/>
            <person name="Wang D."/>
            <person name="Huang X."/>
            <person name="Wang R."/>
            <person name="Lv J."/>
            <person name="Li Y."/>
            <person name="Zhang Z."/>
            <person name="Liu B."/>
            <person name="Lu W."/>
            <person name="Hui Y."/>
            <person name="Liang J."/>
            <person name="Zhou Z."/>
            <person name="Hou R."/>
            <person name="Li X."/>
            <person name="Liu Y."/>
            <person name="Li H."/>
            <person name="Ning X."/>
            <person name="Lin Y."/>
            <person name="Zhao L."/>
            <person name="Xing Q."/>
            <person name="Dou J."/>
            <person name="Li Y."/>
            <person name="Mao J."/>
            <person name="Guo H."/>
            <person name="Dou H."/>
            <person name="Li T."/>
            <person name="Mu C."/>
            <person name="Jiang W."/>
            <person name="Fu Q."/>
            <person name="Fu X."/>
            <person name="Miao Y."/>
            <person name="Liu J."/>
            <person name="Yu Q."/>
            <person name="Li R."/>
            <person name="Liao H."/>
            <person name="Li X."/>
            <person name="Kong Y."/>
            <person name="Jiang Z."/>
            <person name="Chourrout D."/>
            <person name="Li R."/>
            <person name="Bao Z."/>
        </authorList>
    </citation>
    <scope>NUCLEOTIDE SEQUENCE [LARGE SCALE GENOMIC DNA]</scope>
    <source>
        <strain evidence="1 2">PY_sf001</strain>
    </source>
</reference>
<organism evidence="1 2">
    <name type="scientific">Mizuhopecten yessoensis</name>
    <name type="common">Japanese scallop</name>
    <name type="synonym">Patinopecten yessoensis</name>
    <dbReference type="NCBI Taxonomy" id="6573"/>
    <lineage>
        <taxon>Eukaryota</taxon>
        <taxon>Metazoa</taxon>
        <taxon>Spiralia</taxon>
        <taxon>Lophotrochozoa</taxon>
        <taxon>Mollusca</taxon>
        <taxon>Bivalvia</taxon>
        <taxon>Autobranchia</taxon>
        <taxon>Pteriomorphia</taxon>
        <taxon>Pectinida</taxon>
        <taxon>Pectinoidea</taxon>
        <taxon>Pectinidae</taxon>
        <taxon>Mizuhopecten</taxon>
    </lineage>
</organism>
<comment type="caution">
    <text evidence="1">The sequence shown here is derived from an EMBL/GenBank/DDBJ whole genome shotgun (WGS) entry which is preliminary data.</text>
</comment>
<accession>A0A210PRE8</accession>
<name>A0A210PRE8_MIZYE</name>
<dbReference type="AlphaFoldDB" id="A0A210PRE8"/>
<sequence>MFRNTSDIGFVSQMDPKGSYDDAGHTKVAYVQNLNKALSYAPDTGLCSSVLIEQRWINGGSTDCSFDTNPMTSVVVNSTLQCLALMQPHSGENRVASFNKATGECSIVIQSQGSAPYNAYVTQGSTIRKEQNPCPEVWEKVFEVDSDGTVLFGDVSQLVSAIKQGSYMRIHQKPNLFLEADDLIWKGSVVCGSTIFVLSKASWDVFEPNMHWQFTRICSSGMTYVSKPYLGIKSNLPEVQYSRASTWFVRKHKESLPNPVYCNTKTSPSTCGDLVNLTTAVKHGFEIRLSTVAGTQEMYSYCPSRVEMQLSSGNCKVVGQMFWKAGGYGGSGLDFRFFDPLYWWIRLYSTGGTYPATRWYIGDYSLRKQTTSTAANDWFVDHCWMFSYSHTAAGNPEFGSLQTLVKFLLLGRRVRIVFDSVAMEADAIMIEGDMVLAQLVSQIETQTPITFPSNTAHFKLIRLSTNGTFLADIYNLGSSTRVQQDKLVSAASWIIETRQWILVLRTDENGVALTGSKSNLEQAIRAGSRLRCLVNIDSLKRLIMTVDNTDVDTDGNVAAQFFRLIEFGNSAAFVPYWRITILTTNGEMKETHWTLGENVNRGNTVASVAIDWFVDQAP</sequence>
<keyword evidence="2" id="KW-1185">Reference proteome</keyword>
<evidence type="ECO:0000313" key="2">
    <source>
        <dbReference type="Proteomes" id="UP000242188"/>
    </source>
</evidence>
<evidence type="ECO:0000313" key="1">
    <source>
        <dbReference type="EMBL" id="OWF39075.1"/>
    </source>
</evidence>
<proteinExistence type="predicted"/>
<dbReference type="EMBL" id="NEDP02005545">
    <property type="protein sequence ID" value="OWF39075.1"/>
    <property type="molecule type" value="Genomic_DNA"/>
</dbReference>
<protein>
    <submittedName>
        <fullName evidence="1">Uncharacterized protein</fullName>
    </submittedName>
</protein>
<gene>
    <name evidence="1" type="ORF">KP79_PYT03925</name>
</gene>